<dbReference type="Proteomes" id="UP000177953">
    <property type="component" value="Unassembled WGS sequence"/>
</dbReference>
<reference evidence="3 4" key="1">
    <citation type="journal article" date="2016" name="Nat. Commun.">
        <title>Thousands of microbial genomes shed light on interconnected biogeochemical processes in an aquifer system.</title>
        <authorList>
            <person name="Anantharaman K."/>
            <person name="Brown C.T."/>
            <person name="Hug L.A."/>
            <person name="Sharon I."/>
            <person name="Castelle C.J."/>
            <person name="Probst A.J."/>
            <person name="Thomas B.C."/>
            <person name="Singh A."/>
            <person name="Wilkins M.J."/>
            <person name="Karaoz U."/>
            <person name="Brodie E.L."/>
            <person name="Williams K.H."/>
            <person name="Hubbard S.S."/>
            <person name="Banfield J.F."/>
        </authorList>
    </citation>
    <scope>NUCLEOTIDE SEQUENCE [LARGE SCALE GENOMIC DNA]</scope>
</reference>
<sequence length="99" mass="10767">MNGAKMVLVANVMVLLANNTQAGAETSDTLDQALVGLPKVPLLEKVVFETRIARLPFEVLRPARRTDADNPLPFLHRKDMTDTGGQTEGAISRPVPFIV</sequence>
<dbReference type="AlphaFoldDB" id="A0A1F6MCU6"/>
<evidence type="ECO:0000313" key="4">
    <source>
        <dbReference type="Proteomes" id="UP000177953"/>
    </source>
</evidence>
<feature type="chain" id="PRO_5009525626" description="Secreted protein" evidence="2">
    <location>
        <begin position="25"/>
        <end position="99"/>
    </location>
</feature>
<name>A0A1F6MCU6_9BACT</name>
<evidence type="ECO:0008006" key="5">
    <source>
        <dbReference type="Google" id="ProtNLM"/>
    </source>
</evidence>
<feature type="signal peptide" evidence="2">
    <location>
        <begin position="1"/>
        <end position="24"/>
    </location>
</feature>
<evidence type="ECO:0000256" key="2">
    <source>
        <dbReference type="SAM" id="SignalP"/>
    </source>
</evidence>
<accession>A0A1F6MCU6</accession>
<evidence type="ECO:0000256" key="1">
    <source>
        <dbReference type="SAM" id="MobiDB-lite"/>
    </source>
</evidence>
<comment type="caution">
    <text evidence="3">The sequence shown here is derived from an EMBL/GenBank/DDBJ whole genome shotgun (WGS) entry which is preliminary data.</text>
</comment>
<evidence type="ECO:0000313" key="3">
    <source>
        <dbReference type="EMBL" id="OGH69487.1"/>
    </source>
</evidence>
<organism evidence="3 4">
    <name type="scientific">Candidatus Magasanikbacteria bacterium RIFCSPHIGHO2_01_FULL_47_8</name>
    <dbReference type="NCBI Taxonomy" id="1798673"/>
    <lineage>
        <taxon>Bacteria</taxon>
        <taxon>Candidatus Magasanikiibacteriota</taxon>
    </lineage>
</organism>
<proteinExistence type="predicted"/>
<protein>
    <recommendedName>
        <fullName evidence="5">Secreted protein</fullName>
    </recommendedName>
</protein>
<gene>
    <name evidence="3" type="ORF">A2754_03865</name>
</gene>
<dbReference type="EMBL" id="MFPU01000037">
    <property type="protein sequence ID" value="OGH69487.1"/>
    <property type="molecule type" value="Genomic_DNA"/>
</dbReference>
<feature type="region of interest" description="Disordered" evidence="1">
    <location>
        <begin position="68"/>
        <end position="99"/>
    </location>
</feature>
<keyword evidence="2" id="KW-0732">Signal</keyword>